<proteinExistence type="predicted"/>
<dbReference type="RefSeq" id="XP_062692213.1">
    <property type="nucleotide sequence ID" value="XM_062837376.1"/>
</dbReference>
<sequence length="106" mass="11445">MASWPFPYTVGRAIVHGLPSCLILLSWAREAVFLAGASLTTGDGGYRVSGGNDGRRIMSQPQDPSWQGMGLGPSIATRPRWPSTRCRNTRSAIRAFVSSRAAPRTL</sequence>
<evidence type="ECO:0000256" key="1">
    <source>
        <dbReference type="SAM" id="MobiDB-lite"/>
    </source>
</evidence>
<reference evidence="2 3" key="1">
    <citation type="journal article" date="2023" name="Mol. Phylogenet. Evol.">
        <title>Genome-scale phylogeny and comparative genomics of the fungal order Sordariales.</title>
        <authorList>
            <person name="Hensen N."/>
            <person name="Bonometti L."/>
            <person name="Westerberg I."/>
            <person name="Brannstrom I.O."/>
            <person name="Guillou S."/>
            <person name="Cros-Aarteil S."/>
            <person name="Calhoun S."/>
            <person name="Haridas S."/>
            <person name="Kuo A."/>
            <person name="Mondo S."/>
            <person name="Pangilinan J."/>
            <person name="Riley R."/>
            <person name="LaButti K."/>
            <person name="Andreopoulos B."/>
            <person name="Lipzen A."/>
            <person name="Chen C."/>
            <person name="Yan M."/>
            <person name="Daum C."/>
            <person name="Ng V."/>
            <person name="Clum A."/>
            <person name="Steindorff A."/>
            <person name="Ohm R.A."/>
            <person name="Martin F."/>
            <person name="Silar P."/>
            <person name="Natvig D.O."/>
            <person name="Lalanne C."/>
            <person name="Gautier V."/>
            <person name="Ament-Velasquez S.L."/>
            <person name="Kruys A."/>
            <person name="Hutchinson M.I."/>
            <person name="Powell A.J."/>
            <person name="Barry K."/>
            <person name="Miller A.N."/>
            <person name="Grigoriev I.V."/>
            <person name="Debuchy R."/>
            <person name="Gladieux P."/>
            <person name="Hiltunen Thoren M."/>
            <person name="Johannesson H."/>
        </authorList>
    </citation>
    <scope>NUCLEOTIDE SEQUENCE [LARGE SCALE GENOMIC DNA]</scope>
    <source>
        <strain evidence="2 3">FGSC 10403</strain>
    </source>
</reference>
<protein>
    <submittedName>
        <fullName evidence="2">Uncharacterized protein</fullName>
    </submittedName>
</protein>
<evidence type="ECO:0000313" key="3">
    <source>
        <dbReference type="Proteomes" id="UP001285908"/>
    </source>
</evidence>
<gene>
    <name evidence="2" type="ORF">B0T23DRAFT_383019</name>
</gene>
<name>A0AAJ0I690_9PEZI</name>
<dbReference type="GeneID" id="87874998"/>
<organism evidence="2 3">
    <name type="scientific">Neurospora hispaniola</name>
    <dbReference type="NCBI Taxonomy" id="588809"/>
    <lineage>
        <taxon>Eukaryota</taxon>
        <taxon>Fungi</taxon>
        <taxon>Dikarya</taxon>
        <taxon>Ascomycota</taxon>
        <taxon>Pezizomycotina</taxon>
        <taxon>Sordariomycetes</taxon>
        <taxon>Sordariomycetidae</taxon>
        <taxon>Sordariales</taxon>
        <taxon>Sordariaceae</taxon>
        <taxon>Neurospora</taxon>
    </lineage>
</organism>
<keyword evidence="3" id="KW-1185">Reference proteome</keyword>
<accession>A0AAJ0I690</accession>
<comment type="caution">
    <text evidence="2">The sequence shown here is derived from an EMBL/GenBank/DDBJ whole genome shotgun (WGS) entry which is preliminary data.</text>
</comment>
<dbReference type="Proteomes" id="UP001285908">
    <property type="component" value="Unassembled WGS sequence"/>
</dbReference>
<evidence type="ECO:0000313" key="2">
    <source>
        <dbReference type="EMBL" id="KAK3491030.1"/>
    </source>
</evidence>
<dbReference type="EMBL" id="JAULSX010000005">
    <property type="protein sequence ID" value="KAK3491030.1"/>
    <property type="molecule type" value="Genomic_DNA"/>
</dbReference>
<feature type="region of interest" description="Disordered" evidence="1">
    <location>
        <begin position="61"/>
        <end position="83"/>
    </location>
</feature>
<dbReference type="AlphaFoldDB" id="A0AAJ0I690"/>